<keyword evidence="2 5" id="KW-0812">Transmembrane</keyword>
<dbReference type="RefSeq" id="WP_271274802.1">
    <property type="nucleotide sequence ID" value="NZ_BAABFD010000006.1"/>
</dbReference>
<name>A0ABT4SPT0_9ACTN</name>
<feature type="transmembrane region" description="Helical" evidence="5">
    <location>
        <begin position="143"/>
        <end position="162"/>
    </location>
</feature>
<dbReference type="InterPro" id="IPR011701">
    <property type="entry name" value="MFS"/>
</dbReference>
<feature type="transmembrane region" description="Helical" evidence="5">
    <location>
        <begin position="84"/>
        <end position="103"/>
    </location>
</feature>
<evidence type="ECO:0000256" key="1">
    <source>
        <dbReference type="ARBA" id="ARBA00004651"/>
    </source>
</evidence>
<feature type="transmembrane region" description="Helical" evidence="5">
    <location>
        <begin position="226"/>
        <end position="246"/>
    </location>
</feature>
<evidence type="ECO:0000259" key="6">
    <source>
        <dbReference type="PROSITE" id="PS50850"/>
    </source>
</evidence>
<organism evidence="7 8">
    <name type="scientific">Nonomuraea ferruginea</name>
    <dbReference type="NCBI Taxonomy" id="46174"/>
    <lineage>
        <taxon>Bacteria</taxon>
        <taxon>Bacillati</taxon>
        <taxon>Actinomycetota</taxon>
        <taxon>Actinomycetes</taxon>
        <taxon>Streptosporangiales</taxon>
        <taxon>Streptosporangiaceae</taxon>
        <taxon>Nonomuraea</taxon>
    </lineage>
</organism>
<dbReference type="Proteomes" id="UP001212498">
    <property type="component" value="Unassembled WGS sequence"/>
</dbReference>
<evidence type="ECO:0000256" key="3">
    <source>
        <dbReference type="ARBA" id="ARBA00022989"/>
    </source>
</evidence>
<sequence>MTIERRPSCTGQAVHAPGHQVWLLAVSYGVTIANLYYCQPLLPDMARSYPSALEVGYLPAVGQLGYALGLVLVVPLGDIVRRRPLVCLLLLVEVVALVVTSTAPTVAVLLAAGAVIGLAGASVVNILIPYAAALAGEHERGRVIATVLSGGLVGILLSRTIAGPTAEAFGWRALFLGAAVVTLLLTGALARTLPSAPAEMAIGYAAQFRATVKLAASEPLLRRRSLIGACTFGAFGVFWATVAFLLSGPSYRYGEAEIGLFALVGVAGAIAAQAVGRAVDRGWQRQLTGILLIVGVASFGVMAIGTQGLVWLVVGLLAMDLAVQGTHLVNMSVVYGLVRVARSRIASVYMTTYTLGGVAGTAAGTAAYRLGGWTAVSATGAVFMVLGLIVWARDNHGGFHAS</sequence>
<dbReference type="InterPro" id="IPR020846">
    <property type="entry name" value="MFS_dom"/>
</dbReference>
<keyword evidence="8" id="KW-1185">Reference proteome</keyword>
<keyword evidence="3 5" id="KW-1133">Transmembrane helix</keyword>
<keyword evidence="4 5" id="KW-0472">Membrane</keyword>
<dbReference type="CDD" id="cd17324">
    <property type="entry name" value="MFS_NepI_like"/>
    <property type="match status" value="1"/>
</dbReference>
<dbReference type="PANTHER" id="PTHR42910:SF1">
    <property type="entry name" value="MAJOR FACILITATOR SUPERFAMILY (MFS) PROFILE DOMAIN-CONTAINING PROTEIN"/>
    <property type="match status" value="1"/>
</dbReference>
<evidence type="ECO:0000256" key="4">
    <source>
        <dbReference type="ARBA" id="ARBA00023136"/>
    </source>
</evidence>
<dbReference type="PANTHER" id="PTHR42910">
    <property type="entry name" value="TRANSPORTER SCO4007-RELATED"/>
    <property type="match status" value="1"/>
</dbReference>
<feature type="domain" description="Major facilitator superfamily (MFS) profile" evidence="6">
    <location>
        <begin position="20"/>
        <end position="395"/>
    </location>
</feature>
<evidence type="ECO:0000256" key="2">
    <source>
        <dbReference type="ARBA" id="ARBA00022692"/>
    </source>
</evidence>
<reference evidence="7 8" key="1">
    <citation type="submission" date="2022-11" db="EMBL/GenBank/DDBJ databases">
        <title>Nonomuraea corallina sp. nov., a new species of the genus Nonomuraea isolated from sea side sediment in Thai sea.</title>
        <authorList>
            <person name="Ngamcharungchit C."/>
            <person name="Matsumoto A."/>
            <person name="Suriyachadkun C."/>
            <person name="Panbangred W."/>
            <person name="Inahashi Y."/>
            <person name="Intra B."/>
        </authorList>
    </citation>
    <scope>NUCLEOTIDE SEQUENCE [LARGE SCALE GENOMIC DNA]</scope>
    <source>
        <strain evidence="7 8">DSM 43553</strain>
    </source>
</reference>
<feature type="transmembrane region" description="Helical" evidence="5">
    <location>
        <begin position="168"/>
        <end position="190"/>
    </location>
</feature>
<dbReference type="SUPFAM" id="SSF103473">
    <property type="entry name" value="MFS general substrate transporter"/>
    <property type="match status" value="1"/>
</dbReference>
<accession>A0ABT4SPT0</accession>
<dbReference type="InterPro" id="IPR036259">
    <property type="entry name" value="MFS_trans_sf"/>
</dbReference>
<protein>
    <submittedName>
        <fullName evidence="7">MFS transporter</fullName>
    </submittedName>
</protein>
<feature type="transmembrane region" description="Helical" evidence="5">
    <location>
        <begin position="109"/>
        <end position="131"/>
    </location>
</feature>
<dbReference type="Gene3D" id="1.20.1250.20">
    <property type="entry name" value="MFS general substrate transporter like domains"/>
    <property type="match status" value="1"/>
</dbReference>
<proteinExistence type="predicted"/>
<feature type="transmembrane region" description="Helical" evidence="5">
    <location>
        <begin position="345"/>
        <end position="367"/>
    </location>
</feature>
<feature type="transmembrane region" description="Helical" evidence="5">
    <location>
        <begin position="373"/>
        <end position="392"/>
    </location>
</feature>
<feature type="transmembrane region" description="Helical" evidence="5">
    <location>
        <begin position="258"/>
        <end position="275"/>
    </location>
</feature>
<gene>
    <name evidence="7" type="ORF">OUY24_01285</name>
</gene>
<feature type="transmembrane region" description="Helical" evidence="5">
    <location>
        <begin position="21"/>
        <end position="37"/>
    </location>
</feature>
<evidence type="ECO:0000256" key="5">
    <source>
        <dbReference type="SAM" id="Phobius"/>
    </source>
</evidence>
<dbReference type="PROSITE" id="PS50850">
    <property type="entry name" value="MFS"/>
    <property type="match status" value="1"/>
</dbReference>
<comment type="subcellular location">
    <subcellularLocation>
        <location evidence="1">Cell membrane</location>
        <topology evidence="1">Multi-pass membrane protein</topology>
    </subcellularLocation>
</comment>
<feature type="transmembrane region" description="Helical" evidence="5">
    <location>
        <begin position="311"/>
        <end position="338"/>
    </location>
</feature>
<dbReference type="EMBL" id="JAPNUD010000002">
    <property type="protein sequence ID" value="MDA0639246.1"/>
    <property type="molecule type" value="Genomic_DNA"/>
</dbReference>
<feature type="transmembrane region" description="Helical" evidence="5">
    <location>
        <begin position="287"/>
        <end position="305"/>
    </location>
</feature>
<comment type="caution">
    <text evidence="7">The sequence shown here is derived from an EMBL/GenBank/DDBJ whole genome shotgun (WGS) entry which is preliminary data.</text>
</comment>
<feature type="transmembrane region" description="Helical" evidence="5">
    <location>
        <begin position="57"/>
        <end position="77"/>
    </location>
</feature>
<evidence type="ECO:0000313" key="7">
    <source>
        <dbReference type="EMBL" id="MDA0639246.1"/>
    </source>
</evidence>
<dbReference type="Pfam" id="PF07690">
    <property type="entry name" value="MFS_1"/>
    <property type="match status" value="1"/>
</dbReference>
<evidence type="ECO:0000313" key="8">
    <source>
        <dbReference type="Proteomes" id="UP001212498"/>
    </source>
</evidence>